<dbReference type="InterPro" id="IPR007627">
    <property type="entry name" value="RNA_pol_sigma70_r2"/>
</dbReference>
<dbReference type="NCBIfam" id="TIGR02937">
    <property type="entry name" value="sigma70-ECF"/>
    <property type="match status" value="1"/>
</dbReference>
<dbReference type="Pfam" id="PF04542">
    <property type="entry name" value="Sigma70_r2"/>
    <property type="match status" value="1"/>
</dbReference>
<dbReference type="InterPro" id="IPR013325">
    <property type="entry name" value="RNA_pol_sigma_r2"/>
</dbReference>
<evidence type="ECO:0000256" key="4">
    <source>
        <dbReference type="ARBA" id="ARBA00023163"/>
    </source>
</evidence>
<evidence type="ECO:0000256" key="2">
    <source>
        <dbReference type="ARBA" id="ARBA00023015"/>
    </source>
</evidence>
<evidence type="ECO:0000313" key="7">
    <source>
        <dbReference type="EMBL" id="VTR94839.1"/>
    </source>
</evidence>
<protein>
    <recommendedName>
        <fullName evidence="9">Sigma-70 family RNA polymerase sigma factor</fullName>
    </recommendedName>
</protein>
<dbReference type="Proteomes" id="UP000464178">
    <property type="component" value="Chromosome"/>
</dbReference>
<dbReference type="GO" id="GO:0003677">
    <property type="term" value="F:DNA binding"/>
    <property type="evidence" value="ECO:0007669"/>
    <property type="project" value="InterPro"/>
</dbReference>
<sequence length="179" mass="20121">MTLEPDGIVQILLRERLRVTALAATVTRDVHAADDIFQQVVLAALESRAQFHDTDHVLAWALRAARHRAVDLARSRRLHSLPDDVLDHLEARWSDSKDVAISDRSEALHRCLGKLTASAQELLRMRYAEGLTAVTVAKRLHRTPDAVYQNLSRIHRSLRECVEGELGGREPSTVREVPS</sequence>
<dbReference type="InterPro" id="IPR014284">
    <property type="entry name" value="RNA_pol_sigma-70_dom"/>
</dbReference>
<keyword evidence="2" id="KW-0805">Transcription regulation</keyword>
<proteinExistence type="inferred from homology"/>
<keyword evidence="4" id="KW-0804">Transcription</keyword>
<dbReference type="Gene3D" id="1.10.1740.10">
    <property type="match status" value="1"/>
</dbReference>
<evidence type="ECO:0008006" key="9">
    <source>
        <dbReference type="Google" id="ProtNLM"/>
    </source>
</evidence>
<dbReference type="SUPFAM" id="SSF88659">
    <property type="entry name" value="Sigma3 and sigma4 domains of RNA polymerase sigma factors"/>
    <property type="match status" value="1"/>
</dbReference>
<keyword evidence="8" id="KW-1185">Reference proteome</keyword>
<name>A0A6P2D133_9BACT</name>
<dbReference type="GO" id="GO:0016987">
    <property type="term" value="F:sigma factor activity"/>
    <property type="evidence" value="ECO:0007669"/>
    <property type="project" value="UniProtKB-KW"/>
</dbReference>
<dbReference type="Gene3D" id="1.10.10.10">
    <property type="entry name" value="Winged helix-like DNA-binding domain superfamily/Winged helix DNA-binding domain"/>
    <property type="match status" value="1"/>
</dbReference>
<dbReference type="InterPro" id="IPR036388">
    <property type="entry name" value="WH-like_DNA-bd_sf"/>
</dbReference>
<dbReference type="RefSeq" id="WP_162669329.1">
    <property type="nucleotide sequence ID" value="NZ_LR593886.1"/>
</dbReference>
<gene>
    <name evidence="7" type="ORF">SOIL9_28750</name>
</gene>
<keyword evidence="3" id="KW-0731">Sigma factor</keyword>
<accession>A0A6P2D133</accession>
<organism evidence="7 8">
    <name type="scientific">Gemmata massiliana</name>
    <dbReference type="NCBI Taxonomy" id="1210884"/>
    <lineage>
        <taxon>Bacteria</taxon>
        <taxon>Pseudomonadati</taxon>
        <taxon>Planctomycetota</taxon>
        <taxon>Planctomycetia</taxon>
        <taxon>Gemmatales</taxon>
        <taxon>Gemmataceae</taxon>
        <taxon>Gemmata</taxon>
    </lineage>
</organism>
<evidence type="ECO:0000259" key="5">
    <source>
        <dbReference type="Pfam" id="PF04542"/>
    </source>
</evidence>
<dbReference type="PANTHER" id="PTHR43133:SF51">
    <property type="entry name" value="RNA POLYMERASE SIGMA FACTOR"/>
    <property type="match status" value="1"/>
</dbReference>
<feature type="domain" description="RNA polymerase sigma-70 region 2" evidence="5">
    <location>
        <begin position="16"/>
        <end position="77"/>
    </location>
</feature>
<dbReference type="EMBL" id="LR593886">
    <property type="protein sequence ID" value="VTR94839.1"/>
    <property type="molecule type" value="Genomic_DNA"/>
</dbReference>
<evidence type="ECO:0000256" key="1">
    <source>
        <dbReference type="ARBA" id="ARBA00010641"/>
    </source>
</evidence>
<dbReference type="AlphaFoldDB" id="A0A6P2D133"/>
<evidence type="ECO:0000256" key="3">
    <source>
        <dbReference type="ARBA" id="ARBA00023082"/>
    </source>
</evidence>
<dbReference type="SUPFAM" id="SSF88946">
    <property type="entry name" value="Sigma2 domain of RNA polymerase sigma factors"/>
    <property type="match status" value="1"/>
</dbReference>
<dbReference type="InterPro" id="IPR039425">
    <property type="entry name" value="RNA_pol_sigma-70-like"/>
</dbReference>
<dbReference type="PANTHER" id="PTHR43133">
    <property type="entry name" value="RNA POLYMERASE ECF-TYPE SIGMA FACTO"/>
    <property type="match status" value="1"/>
</dbReference>
<feature type="domain" description="RNA polymerase sigma factor 70 region 4 type 2" evidence="6">
    <location>
        <begin position="106"/>
        <end position="154"/>
    </location>
</feature>
<dbReference type="GO" id="GO:0006352">
    <property type="term" value="P:DNA-templated transcription initiation"/>
    <property type="evidence" value="ECO:0007669"/>
    <property type="project" value="InterPro"/>
</dbReference>
<dbReference type="InterPro" id="IPR013324">
    <property type="entry name" value="RNA_pol_sigma_r3/r4-like"/>
</dbReference>
<reference evidence="7 8" key="1">
    <citation type="submission" date="2019-05" db="EMBL/GenBank/DDBJ databases">
        <authorList>
            <consortium name="Science for Life Laboratories"/>
        </authorList>
    </citation>
    <scope>NUCLEOTIDE SEQUENCE [LARGE SCALE GENOMIC DNA]</scope>
    <source>
        <strain evidence="7">Soil9</strain>
    </source>
</reference>
<dbReference type="KEGG" id="gms:SOIL9_28750"/>
<evidence type="ECO:0000259" key="6">
    <source>
        <dbReference type="Pfam" id="PF08281"/>
    </source>
</evidence>
<comment type="similarity">
    <text evidence="1">Belongs to the sigma-70 factor family. ECF subfamily.</text>
</comment>
<dbReference type="InterPro" id="IPR013249">
    <property type="entry name" value="RNA_pol_sigma70_r4_t2"/>
</dbReference>
<evidence type="ECO:0000313" key="8">
    <source>
        <dbReference type="Proteomes" id="UP000464178"/>
    </source>
</evidence>
<dbReference type="Pfam" id="PF08281">
    <property type="entry name" value="Sigma70_r4_2"/>
    <property type="match status" value="1"/>
</dbReference>